<dbReference type="EMBL" id="KT182634">
    <property type="protein sequence ID" value="ANW48618.1"/>
    <property type="molecule type" value="Genomic_DNA"/>
</dbReference>
<evidence type="ECO:0000256" key="2">
    <source>
        <dbReference type="ARBA" id="ARBA00009956"/>
    </source>
</evidence>
<sequence length="969" mass="115107">MVYQSFTLGNLVVSLCMKIINSVVVVGLYYGFLTTFSIGTSYLFLLRALVMEQGTEKMVSATTGFIMGQLIMFISIYYAPLHLALDRPHTITALALPYLLFHFFSHNHKDVFDYGSTTRNSMRNFSIQCVFLNNLIFPLFNHFFLPSSMLARLVNIYMFRCNNKMLFVTSGFVGWLIGHILFIKWLGFVLVWIRQNKFKLKKLIRFNKYLVYTTYFVSDLIDSMAAYFVSDLIDSMAAVFSILLFVLCLYEAGKMPSPILTFKMYECSKLQEKEEREEEEERDVEIERAFEMKWTNQEQKGFTEEDPFLPKEKADPNKIDETEDELHFRFTETGYKNRPVSDSDSEESYLMNMNENHDNSRFKIFENKDLFFFNKPLFLTLLFDLNRWNQPFRYIKNNRFEGAVRKEMSQYFFDICQSDGKERISFTYPPSLSIFLEMIKRRISPHTLEKSSSNELDNPWVYTNKQKVKNFNNELRNRIEALDKKDKKKKYILLDILETRTRLCNDDSKKEYLSQRYDPFLNGSYRRTIYKSLSPSIRKKTWLKNLIEKFGINRIHDLLLPDTDYDEFEQKINRFDKEPLSTEIGTDENGQDENGQKISIKSIRLEEISKKVPRWSYKLISDIELELDDCDGEIREDYDIRARRAVPEIVFTANEQDLDPTIVNPNPSSEPEEVFFMRYIFASDFRRGLIKGSMRSQRRKISLGEAYQPHAHSHLYLDRIRKFPFFVYGAAQRIVGVIKLILKIRNWLPKWEIVKTFRTRERELDEKNQQKAHSEEMRITAAESWDFITCGQIIRSALLLTHAYFRKYILFPSLIIAKNIGRLLLSQRPEWSEDFQEWNKEMHVLCTYNGVPLSEREFPNFWWVQGLQIKILFPFHLKPWHKSNLESSEKDLMENNNEKETFGFLTVFGLLTDRPFGLPRKSRSFFWKPIFKELVKKMRKLPKRALLVFKKQIKLFQQVSKETKKWVQK</sequence>
<dbReference type="GO" id="GO:0015031">
    <property type="term" value="P:protein transport"/>
    <property type="evidence" value="ECO:0007669"/>
    <property type="project" value="UniProtKB-KW"/>
</dbReference>
<evidence type="ECO:0000256" key="8">
    <source>
        <dbReference type="ARBA" id="ARBA00029978"/>
    </source>
</evidence>
<keyword evidence="9" id="KW-0472">Membrane</keyword>
<comment type="subunit">
    <text evidence="3 9">Part of the Tic complex.</text>
</comment>
<feature type="transmembrane region" description="Helical" evidence="9">
    <location>
        <begin position="20"/>
        <end position="46"/>
    </location>
</feature>
<keyword evidence="9" id="KW-0813">Transport</keyword>
<evidence type="ECO:0000256" key="1">
    <source>
        <dbReference type="ARBA" id="ARBA00004446"/>
    </source>
</evidence>
<gene>
    <name evidence="10" type="primary">ycf1</name>
    <name evidence="9" type="synonym">TIC214</name>
</gene>
<comment type="function">
    <text evidence="9">Involved in protein precursor import into chloroplasts. May be part of an intermediate translocation complex acting as a protein-conducting channel at the inner envelope.</text>
</comment>
<evidence type="ECO:0000256" key="5">
    <source>
        <dbReference type="ARBA" id="ARBA00022692"/>
    </source>
</evidence>
<proteinExistence type="inferred from homology"/>
<dbReference type="PANTHER" id="PTHR33163">
    <property type="entry name" value="PROTEIN TIC 214-RELATED"/>
    <property type="match status" value="1"/>
</dbReference>
<accession>A0A1B1W6Z1</accession>
<geneLocation type="chloroplast" evidence="10"/>
<dbReference type="InterPro" id="IPR008896">
    <property type="entry name" value="TIC214"/>
</dbReference>
<dbReference type="AlphaFoldDB" id="A0A1B1W6Z1"/>
<keyword evidence="6 9" id="KW-0653">Protein transport</keyword>
<comment type="similarity">
    <text evidence="2 9">Belongs to the TIC214 family.</text>
</comment>
<protein>
    <recommendedName>
        <fullName evidence="4 9">Protein TIC 214</fullName>
    </recommendedName>
    <alternativeName>
        <fullName evidence="8 9">Translocon at the inner envelope membrane of chloroplasts 214</fullName>
    </alternativeName>
</protein>
<dbReference type="PANTHER" id="PTHR33163:SF40">
    <property type="entry name" value="PROTEIN TIC 214"/>
    <property type="match status" value="1"/>
</dbReference>
<reference evidence="10" key="1">
    <citation type="submission" date="2016-07" db="EMBL/GenBank/DDBJ databases">
        <title>Chloroplast Genome Annotation of Crescentia cujete (Bignoniaceae).</title>
        <authorList>
            <person name="Moreira P.A."/>
        </authorList>
    </citation>
    <scope>NUCLEOTIDE SEQUENCE</scope>
</reference>
<feature type="transmembrane region" description="Helical" evidence="9">
    <location>
        <begin position="165"/>
        <end position="193"/>
    </location>
</feature>
<feature type="transmembrane region" description="Helical" evidence="9">
    <location>
        <begin position="125"/>
        <end position="145"/>
    </location>
</feature>
<feature type="transmembrane region" description="Helical" evidence="9">
    <location>
        <begin position="235"/>
        <end position="253"/>
    </location>
</feature>
<feature type="transmembrane region" description="Helical" evidence="9">
    <location>
        <begin position="58"/>
        <end position="81"/>
    </location>
</feature>
<feature type="transmembrane region" description="Helical" evidence="9">
    <location>
        <begin position="87"/>
        <end position="104"/>
    </location>
</feature>
<keyword evidence="7 9" id="KW-1133">Transmembrane helix</keyword>
<keyword evidence="9" id="KW-1001">Plastid inner membrane</keyword>
<dbReference type="GO" id="GO:0009706">
    <property type="term" value="C:chloroplast inner membrane"/>
    <property type="evidence" value="ECO:0007669"/>
    <property type="project" value="UniProtKB-SubCell"/>
</dbReference>
<evidence type="ECO:0000256" key="6">
    <source>
        <dbReference type="ARBA" id="ARBA00022927"/>
    </source>
</evidence>
<keyword evidence="9 10" id="KW-0934">Plastid</keyword>
<evidence type="ECO:0000256" key="3">
    <source>
        <dbReference type="ARBA" id="ARBA00011510"/>
    </source>
</evidence>
<keyword evidence="9 10" id="KW-0150">Chloroplast</keyword>
<keyword evidence="5 9" id="KW-0812">Transmembrane</keyword>
<evidence type="ECO:0000256" key="7">
    <source>
        <dbReference type="ARBA" id="ARBA00022989"/>
    </source>
</evidence>
<evidence type="ECO:0000313" key="10">
    <source>
        <dbReference type="EMBL" id="ANW48618.1"/>
    </source>
</evidence>
<evidence type="ECO:0000256" key="9">
    <source>
        <dbReference type="RuleBase" id="RU364085"/>
    </source>
</evidence>
<name>A0A1B1W6Z1_9LAMI</name>
<comment type="subcellular location">
    <subcellularLocation>
        <location evidence="1">Plastid membrane</location>
        <topology evidence="1">Multi-pass membrane protein</topology>
    </subcellularLocation>
    <subcellularLocation>
        <location evidence="9">Plastid</location>
        <location evidence="9">Chloroplast inner membrane</location>
    </subcellularLocation>
</comment>
<organism evidence="10">
    <name type="scientific">Crescentia cujete</name>
    <dbReference type="NCBI Taxonomy" id="1125401"/>
    <lineage>
        <taxon>Eukaryota</taxon>
        <taxon>Viridiplantae</taxon>
        <taxon>Streptophyta</taxon>
        <taxon>Embryophyta</taxon>
        <taxon>Tracheophyta</taxon>
        <taxon>Spermatophyta</taxon>
        <taxon>Magnoliopsida</taxon>
        <taxon>eudicotyledons</taxon>
        <taxon>Gunneridae</taxon>
        <taxon>Pentapetalae</taxon>
        <taxon>asterids</taxon>
        <taxon>lamiids</taxon>
        <taxon>Lamiales</taxon>
        <taxon>Bignoniaceae</taxon>
        <taxon>Crescentiina</taxon>
        <taxon>Tabebuia alliance</taxon>
        <taxon>Crescentieae</taxon>
        <taxon>Crescentia</taxon>
    </lineage>
</organism>
<dbReference type="Pfam" id="PF05758">
    <property type="entry name" value="Ycf1"/>
    <property type="match status" value="2"/>
</dbReference>
<evidence type="ECO:0000256" key="4">
    <source>
        <dbReference type="ARBA" id="ARBA00016640"/>
    </source>
</evidence>